<evidence type="ECO:0000256" key="5">
    <source>
        <dbReference type="ARBA" id="ARBA00022801"/>
    </source>
</evidence>
<dbReference type="Gene3D" id="3.40.50.1360">
    <property type="match status" value="1"/>
</dbReference>
<dbReference type="EC" id="3.1.1.31" evidence="4 6"/>
<reference evidence="8 9" key="1">
    <citation type="submission" date="2024-11" db="EMBL/GenBank/DDBJ databases">
        <title>Chromosome-level genome assembly of the freshwater bivalve Anodonta woodiana.</title>
        <authorList>
            <person name="Chen X."/>
        </authorList>
    </citation>
    <scope>NUCLEOTIDE SEQUENCE [LARGE SCALE GENOMIC DNA]</scope>
    <source>
        <strain evidence="8">MN2024</strain>
        <tissue evidence="8">Gills</tissue>
    </source>
</reference>
<dbReference type="Pfam" id="PF01182">
    <property type="entry name" value="Glucosamine_iso"/>
    <property type="match status" value="1"/>
</dbReference>
<evidence type="ECO:0000256" key="2">
    <source>
        <dbReference type="ARBA" id="ARBA00004961"/>
    </source>
</evidence>
<dbReference type="Proteomes" id="UP001634394">
    <property type="component" value="Unassembled WGS sequence"/>
</dbReference>
<dbReference type="FunFam" id="3.40.50.1360:FF:000005">
    <property type="entry name" value="6-phosphogluconolactonase"/>
    <property type="match status" value="1"/>
</dbReference>
<evidence type="ECO:0000256" key="6">
    <source>
        <dbReference type="RuleBase" id="RU365095"/>
    </source>
</evidence>
<dbReference type="InterPro" id="IPR039104">
    <property type="entry name" value="6PGL"/>
</dbReference>
<evidence type="ECO:0000313" key="8">
    <source>
        <dbReference type="EMBL" id="KAL3872028.1"/>
    </source>
</evidence>
<accession>A0ABD3WFM3</accession>
<evidence type="ECO:0000256" key="3">
    <source>
        <dbReference type="ARBA" id="ARBA00010662"/>
    </source>
</evidence>
<comment type="pathway">
    <text evidence="2 6">Carbohydrate degradation; pentose phosphate pathway; D-ribulose 5-phosphate from D-glucose 6-phosphate (oxidative stage): step 2/3.</text>
</comment>
<dbReference type="InterPro" id="IPR006148">
    <property type="entry name" value="Glc/Gal-6P_isomerase"/>
</dbReference>
<name>A0ABD3WFM3_SINWO</name>
<dbReference type="InterPro" id="IPR037171">
    <property type="entry name" value="NagB/RpiA_transferase-like"/>
</dbReference>
<dbReference type="NCBIfam" id="TIGR01198">
    <property type="entry name" value="pgl"/>
    <property type="match status" value="1"/>
</dbReference>
<evidence type="ECO:0000256" key="1">
    <source>
        <dbReference type="ARBA" id="ARBA00000832"/>
    </source>
</evidence>
<dbReference type="EMBL" id="JBJQND010000007">
    <property type="protein sequence ID" value="KAL3872028.1"/>
    <property type="molecule type" value="Genomic_DNA"/>
</dbReference>
<comment type="similarity">
    <text evidence="3 6">Belongs to the glucosamine/galactosamine-6-phosphate isomerase family. 6-phosphogluconolactonase subfamily.</text>
</comment>
<dbReference type="CDD" id="cd01400">
    <property type="entry name" value="6PGL"/>
    <property type="match status" value="1"/>
</dbReference>
<evidence type="ECO:0000256" key="4">
    <source>
        <dbReference type="ARBA" id="ARBA00013198"/>
    </source>
</evidence>
<dbReference type="GO" id="GO:0017057">
    <property type="term" value="F:6-phosphogluconolactonase activity"/>
    <property type="evidence" value="ECO:0007669"/>
    <property type="project" value="UniProtKB-UniRule"/>
</dbReference>
<protein>
    <recommendedName>
        <fullName evidence="4 6">6-phosphogluconolactonase</fullName>
        <shortName evidence="6">6PGL</shortName>
        <ecNumber evidence="4 6">3.1.1.31</ecNumber>
    </recommendedName>
</protein>
<dbReference type="PANTHER" id="PTHR11054:SF0">
    <property type="entry name" value="6-PHOSPHOGLUCONOLACTONASE"/>
    <property type="match status" value="1"/>
</dbReference>
<keyword evidence="9" id="KW-1185">Reference proteome</keyword>
<keyword evidence="5 6" id="KW-0378">Hydrolase</keyword>
<dbReference type="AlphaFoldDB" id="A0ABD3WFM3"/>
<comment type="catalytic activity">
    <reaction evidence="1 6">
        <text>6-phospho-D-glucono-1,5-lactone + H2O = 6-phospho-D-gluconate + H(+)</text>
        <dbReference type="Rhea" id="RHEA:12556"/>
        <dbReference type="ChEBI" id="CHEBI:15377"/>
        <dbReference type="ChEBI" id="CHEBI:15378"/>
        <dbReference type="ChEBI" id="CHEBI:57955"/>
        <dbReference type="ChEBI" id="CHEBI:58759"/>
        <dbReference type="EC" id="3.1.1.31"/>
    </reaction>
</comment>
<dbReference type="GO" id="GO:0005975">
    <property type="term" value="P:carbohydrate metabolic process"/>
    <property type="evidence" value="ECO:0007669"/>
    <property type="project" value="UniProtKB-UniRule"/>
</dbReference>
<feature type="domain" description="Glucosamine/galactosamine-6-phosphate isomerase" evidence="7">
    <location>
        <begin position="11"/>
        <end position="229"/>
    </location>
</feature>
<evidence type="ECO:0000259" key="7">
    <source>
        <dbReference type="Pfam" id="PF01182"/>
    </source>
</evidence>
<sequence>MAAPIVIVAETEKEVAEKLCAFVIEKANIALSENGTFYVGVSGGSLPKFLCDGLPRLKTNWKKWMIFFCDERHVPYTDPECTYSVYKTNLLDKVGMLPDHIFPIDPNVSVEEAAKKYDDVIRKHIPAVDIPRFDLLLLGMGPDGHTCSLFPGHKLLQETEKIIAPISDSPKPPPARVTMTLPIINNCKCAVFTSCGAGKKEIIQRVLEGSEPDPLPAARVRPTNGELVWFLDKAAAQLLHKV</sequence>
<dbReference type="SUPFAM" id="SSF100950">
    <property type="entry name" value="NagB/RpiA/CoA transferase-like"/>
    <property type="match status" value="1"/>
</dbReference>
<gene>
    <name evidence="8" type="ORF">ACJMK2_039998</name>
</gene>
<dbReference type="InterPro" id="IPR005900">
    <property type="entry name" value="6-phosphogluconolactonase_DevB"/>
</dbReference>
<comment type="function">
    <text evidence="6">Hydrolysis of 6-phosphogluconolactone to 6-phosphogluconate.</text>
</comment>
<dbReference type="PANTHER" id="PTHR11054">
    <property type="entry name" value="6-PHOSPHOGLUCONOLACTONASE"/>
    <property type="match status" value="1"/>
</dbReference>
<evidence type="ECO:0000313" key="9">
    <source>
        <dbReference type="Proteomes" id="UP001634394"/>
    </source>
</evidence>
<comment type="caution">
    <text evidence="8">The sequence shown here is derived from an EMBL/GenBank/DDBJ whole genome shotgun (WGS) entry which is preliminary data.</text>
</comment>
<organism evidence="8 9">
    <name type="scientific">Sinanodonta woodiana</name>
    <name type="common">Chinese pond mussel</name>
    <name type="synonym">Anodonta woodiana</name>
    <dbReference type="NCBI Taxonomy" id="1069815"/>
    <lineage>
        <taxon>Eukaryota</taxon>
        <taxon>Metazoa</taxon>
        <taxon>Spiralia</taxon>
        <taxon>Lophotrochozoa</taxon>
        <taxon>Mollusca</taxon>
        <taxon>Bivalvia</taxon>
        <taxon>Autobranchia</taxon>
        <taxon>Heteroconchia</taxon>
        <taxon>Palaeoheterodonta</taxon>
        <taxon>Unionida</taxon>
        <taxon>Unionoidea</taxon>
        <taxon>Unionidae</taxon>
        <taxon>Unioninae</taxon>
        <taxon>Sinanodonta</taxon>
    </lineage>
</organism>
<proteinExistence type="inferred from homology"/>